<comment type="caution">
    <text evidence="1">The sequence shown here is derived from an EMBL/GenBank/DDBJ whole genome shotgun (WGS) entry which is preliminary data.</text>
</comment>
<dbReference type="EMBL" id="BART01032429">
    <property type="protein sequence ID" value="GAH10846.1"/>
    <property type="molecule type" value="Genomic_DNA"/>
</dbReference>
<proteinExistence type="predicted"/>
<reference evidence="1" key="1">
    <citation type="journal article" date="2014" name="Front. Microbiol.">
        <title>High frequency of phylogenetically diverse reductive dehalogenase-homologous genes in deep subseafloor sedimentary metagenomes.</title>
        <authorList>
            <person name="Kawai M."/>
            <person name="Futagami T."/>
            <person name="Toyoda A."/>
            <person name="Takaki Y."/>
            <person name="Nishi S."/>
            <person name="Hori S."/>
            <person name="Arai W."/>
            <person name="Tsubouchi T."/>
            <person name="Morono Y."/>
            <person name="Uchiyama I."/>
            <person name="Ito T."/>
            <person name="Fujiyama A."/>
            <person name="Inagaki F."/>
            <person name="Takami H."/>
        </authorList>
    </citation>
    <scope>NUCLEOTIDE SEQUENCE</scope>
    <source>
        <strain evidence="1">Expedition CK06-06</strain>
    </source>
</reference>
<sequence length="68" mass="8106">MVTEEYTEQRVVNLYMAWRKQWCNILRLYGLKSISELVGRSDLLVHLDYLEEEERAKYQPAPCDTVVL</sequence>
<gene>
    <name evidence="1" type="ORF">S01H4_56043</name>
</gene>
<evidence type="ECO:0000313" key="1">
    <source>
        <dbReference type="EMBL" id="GAH10846.1"/>
    </source>
</evidence>
<accession>X1CQZ5</accession>
<name>X1CQZ5_9ZZZZ</name>
<protein>
    <submittedName>
        <fullName evidence="1">Uncharacterized protein</fullName>
    </submittedName>
</protein>
<dbReference type="AlphaFoldDB" id="X1CQZ5"/>
<organism evidence="1">
    <name type="scientific">marine sediment metagenome</name>
    <dbReference type="NCBI Taxonomy" id="412755"/>
    <lineage>
        <taxon>unclassified sequences</taxon>
        <taxon>metagenomes</taxon>
        <taxon>ecological metagenomes</taxon>
    </lineage>
</organism>